<protein>
    <recommendedName>
        <fullName evidence="3">Head assembly cochaperone with GroEL</fullName>
    </recommendedName>
</protein>
<dbReference type="InterPro" id="IPR037124">
    <property type="entry name" value="Chaperonin_GroES_sf"/>
</dbReference>
<dbReference type="Proteomes" id="UP000226092">
    <property type="component" value="Segment"/>
</dbReference>
<dbReference type="Gene3D" id="2.30.33.40">
    <property type="entry name" value="GroES chaperonin"/>
    <property type="match status" value="1"/>
</dbReference>
<evidence type="ECO:0008006" key="3">
    <source>
        <dbReference type="Google" id="ProtNLM"/>
    </source>
</evidence>
<dbReference type="RefSeq" id="YP_009834389.1">
    <property type="nucleotide sequence ID" value="NC_048673.1"/>
</dbReference>
<dbReference type="EMBL" id="MF448340">
    <property type="protein sequence ID" value="ASU00463.1"/>
    <property type="molecule type" value="Genomic_DNA"/>
</dbReference>
<name>A0A223LEQ5_9CAUD</name>
<dbReference type="GO" id="GO:0006457">
    <property type="term" value="P:protein folding"/>
    <property type="evidence" value="ECO:0007669"/>
    <property type="project" value="InterPro"/>
</dbReference>
<reference evidence="1 2" key="1">
    <citation type="submission" date="2017-07" db="EMBL/GenBank/DDBJ databases">
        <title>In vitro design and evaluation of phage cocktails against multidrug-resistant Aeromonas salmonicida.</title>
        <authorList>
            <person name="Chen L."/>
            <person name="Yuan S."/>
            <person name="Ma Y."/>
        </authorList>
    </citation>
    <scope>NUCLEOTIDE SEQUENCE [LARGE SCALE GENOMIC DNA]</scope>
</reference>
<evidence type="ECO:0000313" key="2">
    <source>
        <dbReference type="Proteomes" id="UP000226092"/>
    </source>
</evidence>
<dbReference type="InterPro" id="IPR011032">
    <property type="entry name" value="GroES-like_sf"/>
</dbReference>
<keyword evidence="2" id="KW-1185">Reference proteome</keyword>
<dbReference type="KEGG" id="vg:55604456"/>
<evidence type="ECO:0000313" key="1">
    <source>
        <dbReference type="EMBL" id="ASU00463.1"/>
    </source>
</evidence>
<sequence length="125" mass="13623">MQQKIDQSKLGFKAMGDHLILRCEAARAGEEEKSSAGIVLATATQNKQGGIPTHGVIVSVGGNCPKDFNEMIGAEVALPTTGNFAKFWDPRVIRKELKEDSGKDIIYVTCHHLAVRGVYTHTDKE</sequence>
<organism evidence="1 2">
    <name type="scientific">Aeromonas phage AS-zj</name>
    <dbReference type="NCBI Taxonomy" id="2024208"/>
    <lineage>
        <taxon>Viruses</taxon>
        <taxon>Duplodnaviria</taxon>
        <taxon>Heunggongvirae</taxon>
        <taxon>Uroviricota</taxon>
        <taxon>Caudoviricetes</taxon>
        <taxon>Pantevenvirales</taxon>
        <taxon>Straboviridae</taxon>
        <taxon>Emmerichvirinae</taxon>
        <taxon>Ceceduovirus</taxon>
        <taxon>Ceceduovirus aszj</taxon>
    </lineage>
</organism>
<dbReference type="SUPFAM" id="SSF50129">
    <property type="entry name" value="GroES-like"/>
    <property type="match status" value="1"/>
</dbReference>
<proteinExistence type="predicted"/>
<dbReference type="GeneID" id="55604456"/>
<accession>A0A223LEQ5</accession>